<dbReference type="GO" id="GO:0055085">
    <property type="term" value="P:transmembrane transport"/>
    <property type="evidence" value="ECO:0007669"/>
    <property type="project" value="InterPro"/>
</dbReference>
<dbReference type="Proteomes" id="UP000226525">
    <property type="component" value="Unassembled WGS sequence"/>
</dbReference>
<evidence type="ECO:0000313" key="10">
    <source>
        <dbReference type="EMBL" id="MAH64240.1"/>
    </source>
</evidence>
<reference evidence="11" key="1">
    <citation type="submission" date="2017-09" db="EMBL/GenBank/DDBJ databases">
        <title>The Reconstruction of 2,631 Draft Metagenome-Assembled Genomes from the Global Oceans.</title>
        <authorList>
            <person name="Tully B.J."/>
            <person name="Graham E.D."/>
            <person name="Heidelberg J.F."/>
        </authorList>
    </citation>
    <scope>NUCLEOTIDE SEQUENCE [LARGE SCALE GENOMIC DNA]</scope>
</reference>
<evidence type="ECO:0000256" key="8">
    <source>
        <dbReference type="RuleBase" id="RU363032"/>
    </source>
</evidence>
<evidence type="ECO:0000256" key="3">
    <source>
        <dbReference type="ARBA" id="ARBA00022448"/>
    </source>
</evidence>
<dbReference type="InterPro" id="IPR051789">
    <property type="entry name" value="Bact_Polyamine_Transport"/>
</dbReference>
<evidence type="ECO:0000313" key="11">
    <source>
        <dbReference type="Proteomes" id="UP000226525"/>
    </source>
</evidence>
<dbReference type="Gene3D" id="1.10.3720.10">
    <property type="entry name" value="MetI-like"/>
    <property type="match status" value="1"/>
</dbReference>
<keyword evidence="3 8" id="KW-0813">Transport</keyword>
<dbReference type="SUPFAM" id="SSF161098">
    <property type="entry name" value="MetI-like"/>
    <property type="match status" value="1"/>
</dbReference>
<dbReference type="EMBL" id="NZEX01000146">
    <property type="protein sequence ID" value="MAH64240.1"/>
    <property type="molecule type" value="Genomic_DNA"/>
</dbReference>
<accession>A0A2D6YM51</accession>
<keyword evidence="7 8" id="KW-0472">Membrane</keyword>
<evidence type="ECO:0000256" key="2">
    <source>
        <dbReference type="ARBA" id="ARBA00007069"/>
    </source>
</evidence>
<organism evidence="10 11">
    <name type="scientific">SAR324 cluster bacterium</name>
    <dbReference type="NCBI Taxonomy" id="2024889"/>
    <lineage>
        <taxon>Bacteria</taxon>
        <taxon>Deltaproteobacteria</taxon>
        <taxon>SAR324 cluster</taxon>
    </lineage>
</organism>
<dbReference type="InterPro" id="IPR035906">
    <property type="entry name" value="MetI-like_sf"/>
</dbReference>
<dbReference type="AlphaFoldDB" id="A0A2D6YM51"/>
<feature type="transmembrane region" description="Helical" evidence="8">
    <location>
        <begin position="12"/>
        <end position="36"/>
    </location>
</feature>
<feature type="transmembrane region" description="Helical" evidence="8">
    <location>
        <begin position="149"/>
        <end position="166"/>
    </location>
</feature>
<sequence>MMHKKRPASFYWLTAFFGLFVLFLYGPISAIVILSFQGPNGGLTFPMNGVSIHWFFALFGEQLVGDFETSFLRSLQLGLIVMVLTVVISLVTGLAFRKKFFGSNLLFYTTVASLIVPSILVSLGIGLIFNIMGWEVSWTTSGLGAHLTWTLPFGFLIMIAVFNRFDKSYEEAAKDLGASNWQTIRHVVLPIIGPSLIGVALFGFTLSYDEFARTLMTSGVKNTLPLEIFGMTTNVTTPTLYALGTLTTFFSLFMILTAMGVLFYLRRRQESHGSDAGKGV</sequence>
<comment type="caution">
    <text evidence="10">The sequence shown here is derived from an EMBL/GenBank/DDBJ whole genome shotgun (WGS) entry which is preliminary data.</text>
</comment>
<evidence type="ECO:0000256" key="7">
    <source>
        <dbReference type="ARBA" id="ARBA00023136"/>
    </source>
</evidence>
<dbReference type="PANTHER" id="PTHR43848">
    <property type="entry name" value="PUTRESCINE TRANSPORT SYSTEM PERMEASE PROTEIN POTI"/>
    <property type="match status" value="1"/>
</dbReference>
<keyword evidence="5 8" id="KW-0812">Transmembrane</keyword>
<dbReference type="InterPro" id="IPR000515">
    <property type="entry name" value="MetI-like"/>
</dbReference>
<name>A0A2D6YM51_9DELT</name>
<feature type="transmembrane region" description="Helical" evidence="8">
    <location>
        <begin position="240"/>
        <end position="265"/>
    </location>
</feature>
<feature type="transmembrane region" description="Helical" evidence="8">
    <location>
        <begin position="75"/>
        <end position="96"/>
    </location>
</feature>
<feature type="domain" description="ABC transmembrane type-1" evidence="9">
    <location>
        <begin position="71"/>
        <end position="258"/>
    </location>
</feature>
<dbReference type="PANTHER" id="PTHR43848:SF2">
    <property type="entry name" value="PUTRESCINE TRANSPORT SYSTEM PERMEASE PROTEIN POTI"/>
    <property type="match status" value="1"/>
</dbReference>
<evidence type="ECO:0000256" key="1">
    <source>
        <dbReference type="ARBA" id="ARBA00004651"/>
    </source>
</evidence>
<dbReference type="Pfam" id="PF00528">
    <property type="entry name" value="BPD_transp_1"/>
    <property type="match status" value="1"/>
</dbReference>
<dbReference type="CDD" id="cd06261">
    <property type="entry name" value="TM_PBP2"/>
    <property type="match status" value="1"/>
</dbReference>
<dbReference type="GO" id="GO:0005886">
    <property type="term" value="C:plasma membrane"/>
    <property type="evidence" value="ECO:0007669"/>
    <property type="project" value="UniProtKB-SubCell"/>
</dbReference>
<evidence type="ECO:0000259" key="9">
    <source>
        <dbReference type="PROSITE" id="PS50928"/>
    </source>
</evidence>
<dbReference type="PROSITE" id="PS50928">
    <property type="entry name" value="ABC_TM1"/>
    <property type="match status" value="1"/>
</dbReference>
<evidence type="ECO:0000256" key="6">
    <source>
        <dbReference type="ARBA" id="ARBA00022989"/>
    </source>
</evidence>
<keyword evidence="6 8" id="KW-1133">Transmembrane helix</keyword>
<evidence type="ECO:0000256" key="5">
    <source>
        <dbReference type="ARBA" id="ARBA00022692"/>
    </source>
</evidence>
<feature type="transmembrane region" description="Helical" evidence="8">
    <location>
        <begin position="187"/>
        <end position="208"/>
    </location>
</feature>
<keyword evidence="4" id="KW-1003">Cell membrane</keyword>
<comment type="subcellular location">
    <subcellularLocation>
        <location evidence="1 8">Cell membrane</location>
        <topology evidence="1 8">Multi-pass membrane protein</topology>
    </subcellularLocation>
</comment>
<evidence type="ECO:0000256" key="4">
    <source>
        <dbReference type="ARBA" id="ARBA00022475"/>
    </source>
</evidence>
<feature type="transmembrane region" description="Helical" evidence="8">
    <location>
        <begin position="105"/>
        <end position="129"/>
    </location>
</feature>
<proteinExistence type="inferred from homology"/>
<gene>
    <name evidence="10" type="ORF">CMN54_12510</name>
</gene>
<comment type="similarity">
    <text evidence="2">Belongs to the binding-protein-dependent transport system permease family. CysTW subfamily.</text>
</comment>
<protein>
    <submittedName>
        <fullName evidence="10">ABC transporter permease</fullName>
    </submittedName>
</protein>